<comment type="caution">
    <text evidence="2">The sequence shown here is derived from an EMBL/GenBank/DDBJ whole genome shotgun (WGS) entry which is preliminary data.</text>
</comment>
<protein>
    <recommendedName>
        <fullName evidence="4">DUF465 domain-containing protein</fullName>
    </recommendedName>
</protein>
<evidence type="ECO:0008006" key="4">
    <source>
        <dbReference type="Google" id="ProtNLM"/>
    </source>
</evidence>
<evidence type="ECO:0000313" key="2">
    <source>
        <dbReference type="EMBL" id="SFK56123.1"/>
    </source>
</evidence>
<dbReference type="Pfam" id="PF04325">
    <property type="entry name" value="DUF465"/>
    <property type="match status" value="1"/>
</dbReference>
<gene>
    <name evidence="2" type="ORF">SAMN04488518_106224</name>
</gene>
<dbReference type="Gene3D" id="6.10.280.50">
    <property type="match status" value="1"/>
</dbReference>
<dbReference type="RefSeq" id="WP_093520080.1">
    <property type="nucleotide sequence ID" value="NZ_FOSK01000006.1"/>
</dbReference>
<organism evidence="2 3">
    <name type="scientific">Pseudovibrio ascidiaceicola</name>
    <dbReference type="NCBI Taxonomy" id="285279"/>
    <lineage>
        <taxon>Bacteria</taxon>
        <taxon>Pseudomonadati</taxon>
        <taxon>Pseudomonadota</taxon>
        <taxon>Alphaproteobacteria</taxon>
        <taxon>Hyphomicrobiales</taxon>
        <taxon>Stappiaceae</taxon>
        <taxon>Pseudovibrio</taxon>
    </lineage>
</organism>
<name>A0A1I4AIN4_9HYPH</name>
<dbReference type="InterPro" id="IPR038444">
    <property type="entry name" value="DUF465_sf"/>
</dbReference>
<reference evidence="2 3" key="1">
    <citation type="submission" date="2016-10" db="EMBL/GenBank/DDBJ databases">
        <authorList>
            <person name="Varghese N."/>
            <person name="Submissions S."/>
        </authorList>
    </citation>
    <scope>NUCLEOTIDE SEQUENCE [LARGE SCALE GENOMIC DNA]</scope>
    <source>
        <strain evidence="2 3">DSM 16392</strain>
    </source>
</reference>
<keyword evidence="3" id="KW-1185">Reference proteome</keyword>
<dbReference type="InterPro" id="IPR007420">
    <property type="entry name" value="DUF465"/>
</dbReference>
<evidence type="ECO:0000256" key="1">
    <source>
        <dbReference type="SAM" id="Coils"/>
    </source>
</evidence>
<proteinExistence type="predicted"/>
<keyword evidence="1" id="KW-0175">Coiled coil</keyword>
<accession>A0A1I4AIN4</accession>
<dbReference type="EMBL" id="FOSK01000006">
    <property type="protein sequence ID" value="SFK56123.1"/>
    <property type="molecule type" value="Genomic_DNA"/>
</dbReference>
<evidence type="ECO:0000313" key="3">
    <source>
        <dbReference type="Proteomes" id="UP000199598"/>
    </source>
</evidence>
<sequence>MTEDNLDQDSKRSELAELRQEHRDLDHSIDALIETGRADVLQLQRLKKKKLMLRDQIQVLETQLLPDIIA</sequence>
<feature type="coiled-coil region" evidence="1">
    <location>
        <begin position="15"/>
        <end position="63"/>
    </location>
</feature>
<dbReference type="Proteomes" id="UP000199598">
    <property type="component" value="Unassembled WGS sequence"/>
</dbReference>